<dbReference type="AlphaFoldDB" id="K0QYT1"/>
<accession>K0QYT1</accession>
<comment type="caution">
    <text evidence="2">The sequence shown here is derived from an EMBL/GenBank/DDBJ whole genome shotgun (WGS) entry which is preliminary data.</text>
</comment>
<evidence type="ECO:0008006" key="4">
    <source>
        <dbReference type="Google" id="ProtNLM"/>
    </source>
</evidence>
<protein>
    <recommendedName>
        <fullName evidence="4">Sulfotransferase domain-containing protein</fullName>
    </recommendedName>
</protein>
<name>K0QYT1_THAOC</name>
<dbReference type="EMBL" id="AGNL01050242">
    <property type="protein sequence ID" value="EJK44045.1"/>
    <property type="molecule type" value="Genomic_DNA"/>
</dbReference>
<dbReference type="PANTHER" id="PTHR32301">
    <property type="entry name" value="COUNTIN RECEPTOR CNR3-RELATED"/>
    <property type="match status" value="1"/>
</dbReference>
<evidence type="ECO:0000256" key="1">
    <source>
        <dbReference type="SAM" id="Phobius"/>
    </source>
</evidence>
<keyword evidence="1" id="KW-1133">Transmembrane helix</keyword>
<keyword evidence="1" id="KW-0812">Transmembrane</keyword>
<dbReference type="PANTHER" id="PTHR32301:SF6">
    <property type="entry name" value="GOLVESIN-RELATED"/>
    <property type="match status" value="1"/>
</dbReference>
<feature type="transmembrane region" description="Helical" evidence="1">
    <location>
        <begin position="12"/>
        <end position="29"/>
    </location>
</feature>
<dbReference type="Gene3D" id="3.40.50.300">
    <property type="entry name" value="P-loop containing nucleotide triphosphate hydrolases"/>
    <property type="match status" value="1"/>
</dbReference>
<proteinExistence type="predicted"/>
<dbReference type="Proteomes" id="UP000266841">
    <property type="component" value="Unassembled WGS sequence"/>
</dbReference>
<dbReference type="eggNOG" id="ENOG502QXC9">
    <property type="taxonomic scope" value="Eukaryota"/>
</dbReference>
<dbReference type="InterPro" id="IPR027417">
    <property type="entry name" value="P-loop_NTPase"/>
</dbReference>
<dbReference type="InterPro" id="IPR053259">
    <property type="entry name" value="Golvesin-related_Golgi"/>
</dbReference>
<gene>
    <name evidence="2" type="ORF">THAOC_37447</name>
</gene>
<evidence type="ECO:0000313" key="3">
    <source>
        <dbReference type="Proteomes" id="UP000266841"/>
    </source>
</evidence>
<dbReference type="SUPFAM" id="SSF52540">
    <property type="entry name" value="P-loop containing nucleoside triphosphate hydrolases"/>
    <property type="match status" value="1"/>
</dbReference>
<keyword evidence="1" id="KW-0472">Membrane</keyword>
<keyword evidence="3" id="KW-1185">Reference proteome</keyword>
<organism evidence="2 3">
    <name type="scientific">Thalassiosira oceanica</name>
    <name type="common">Marine diatom</name>
    <dbReference type="NCBI Taxonomy" id="159749"/>
    <lineage>
        <taxon>Eukaryota</taxon>
        <taxon>Sar</taxon>
        <taxon>Stramenopiles</taxon>
        <taxon>Ochrophyta</taxon>
        <taxon>Bacillariophyta</taxon>
        <taxon>Coscinodiscophyceae</taxon>
        <taxon>Thalassiosirophycidae</taxon>
        <taxon>Thalassiosirales</taxon>
        <taxon>Thalassiosiraceae</taxon>
        <taxon>Thalassiosira</taxon>
    </lineage>
</organism>
<feature type="non-terminal residue" evidence="2">
    <location>
        <position position="1"/>
    </location>
</feature>
<evidence type="ECO:0000313" key="2">
    <source>
        <dbReference type="EMBL" id="EJK44045.1"/>
    </source>
</evidence>
<reference evidence="2 3" key="1">
    <citation type="journal article" date="2012" name="Genome Biol.">
        <title>Genome and low-iron response of an oceanic diatom adapted to chronic iron limitation.</title>
        <authorList>
            <person name="Lommer M."/>
            <person name="Specht M."/>
            <person name="Roy A.S."/>
            <person name="Kraemer L."/>
            <person name="Andreson R."/>
            <person name="Gutowska M.A."/>
            <person name="Wolf J."/>
            <person name="Bergner S.V."/>
            <person name="Schilhabel M.B."/>
            <person name="Klostermeier U.C."/>
            <person name="Beiko R.G."/>
            <person name="Rosenstiel P."/>
            <person name="Hippler M."/>
            <person name="Laroche J."/>
        </authorList>
    </citation>
    <scope>NUCLEOTIDE SEQUENCE [LARGE SCALE GENOMIC DNA]</scope>
    <source>
        <strain evidence="2 3">CCMP1005</strain>
    </source>
</reference>
<sequence length="408" mass="46434">DDGTSVRDRVVGKLCWIAICAAAAFYILYDDDQLAGQENDIDVERKEPFSFNGYQDARIPDDDDTSFTQDPFLTGDDELDFDHKRAPDVDGGEAIDGRPLQQVKSAHPKTGVIEEDRLWDDLSGYAEVSEPFDPKTQLPVLWHIPKAGGTTLQDLMAHCNGMIVANEVGGLYVSDELQVVELDNGNRYINVDVTQADGIEHAKDLGFGSSRLADVAISSRFHDEVSLFTDDAYRGKCFAMLRHPIKRSVSMFYYLKDATWEHTYSEQFINMSIEEYARSELSEDNWMVRFLTNEMSGNLYDRHIDLAKEVLSSKCLVGLLEEFSKSFKRFSQYFHWGETDFQGPVAMNNRGGCVLRVIKNPDNAHEHPSLDEGSEAWNLLMAKNQYDLQLYEHAVHLFREDQKKLVDR</sequence>
<dbReference type="OrthoDB" id="406981at2759"/>